<dbReference type="STRING" id="1045774.SAMN05421872_11565"/>
<organism evidence="1 2">
    <name type="scientific">Nocardioides lianchengensis</name>
    <dbReference type="NCBI Taxonomy" id="1045774"/>
    <lineage>
        <taxon>Bacteria</taxon>
        <taxon>Bacillati</taxon>
        <taxon>Actinomycetota</taxon>
        <taxon>Actinomycetes</taxon>
        <taxon>Propionibacteriales</taxon>
        <taxon>Nocardioidaceae</taxon>
        <taxon>Nocardioides</taxon>
    </lineage>
</organism>
<evidence type="ECO:0000313" key="2">
    <source>
        <dbReference type="Proteomes" id="UP000199034"/>
    </source>
</evidence>
<reference evidence="1 2" key="1">
    <citation type="submission" date="2016-10" db="EMBL/GenBank/DDBJ databases">
        <authorList>
            <person name="de Groot N.N."/>
        </authorList>
    </citation>
    <scope>NUCLEOTIDE SEQUENCE [LARGE SCALE GENOMIC DNA]</scope>
    <source>
        <strain evidence="1 2">CGMCC 4.6858</strain>
    </source>
</reference>
<sequence length="142" mass="15147">MEAMSTPTASRHVSTVIRCAPAEVYAYAADPDHLPAWAAGLAQAEVTREGDTLLVDSPMGRVTVRFVPANDLGVLDHDVTLPSGTTVTNPVRVLAHPEGAEVVFTVRQIELSDDEFENDVRTVAADLGRLRSILEEAAVTPG</sequence>
<dbReference type="Pfam" id="PF10604">
    <property type="entry name" value="Polyketide_cyc2"/>
    <property type="match status" value="1"/>
</dbReference>
<evidence type="ECO:0000313" key="1">
    <source>
        <dbReference type="EMBL" id="SDE12548.1"/>
    </source>
</evidence>
<dbReference type="AlphaFoldDB" id="A0A1G7AC74"/>
<dbReference type="SUPFAM" id="SSF55961">
    <property type="entry name" value="Bet v1-like"/>
    <property type="match status" value="1"/>
</dbReference>
<protein>
    <submittedName>
        <fullName evidence="1">Polyketide cyclase / dehydrase and lipid transport</fullName>
    </submittedName>
</protein>
<keyword evidence="2" id="KW-1185">Reference proteome</keyword>
<dbReference type="InterPro" id="IPR019587">
    <property type="entry name" value="Polyketide_cyclase/dehydratase"/>
</dbReference>
<name>A0A1G7AC74_9ACTN</name>
<dbReference type="EMBL" id="FMZM01000015">
    <property type="protein sequence ID" value="SDE12548.1"/>
    <property type="molecule type" value="Genomic_DNA"/>
</dbReference>
<gene>
    <name evidence="1" type="ORF">SAMN05421872_11565</name>
</gene>
<accession>A0A1G7AC74</accession>
<proteinExistence type="predicted"/>
<dbReference type="Proteomes" id="UP000199034">
    <property type="component" value="Unassembled WGS sequence"/>
</dbReference>
<dbReference type="InterPro" id="IPR023393">
    <property type="entry name" value="START-like_dom_sf"/>
</dbReference>
<dbReference type="Gene3D" id="3.30.530.20">
    <property type="match status" value="1"/>
</dbReference>